<dbReference type="EMBL" id="REGN01005278">
    <property type="protein sequence ID" value="RNA14013.1"/>
    <property type="molecule type" value="Genomic_DNA"/>
</dbReference>
<sequence length="145" mass="17563">MELRRMTDFSFEFQIHNRIEKLETKNIKKVSFILYNSTKNTKMRPKKKLMKVIIERNRKNFACLSFIKSLILFIKSDSDSISNMEKIVKTFMLKLQENSDIWQIYCIKQPKKMAWAKCLSIEQFRKERRNSKIAITQWSWVFNIP</sequence>
<organism evidence="1 2">
    <name type="scientific">Brachionus plicatilis</name>
    <name type="common">Marine rotifer</name>
    <name type="synonym">Brachionus muelleri</name>
    <dbReference type="NCBI Taxonomy" id="10195"/>
    <lineage>
        <taxon>Eukaryota</taxon>
        <taxon>Metazoa</taxon>
        <taxon>Spiralia</taxon>
        <taxon>Gnathifera</taxon>
        <taxon>Rotifera</taxon>
        <taxon>Eurotatoria</taxon>
        <taxon>Monogononta</taxon>
        <taxon>Pseudotrocha</taxon>
        <taxon>Ploima</taxon>
        <taxon>Brachionidae</taxon>
        <taxon>Brachionus</taxon>
    </lineage>
</organism>
<dbReference type="Proteomes" id="UP000276133">
    <property type="component" value="Unassembled WGS sequence"/>
</dbReference>
<evidence type="ECO:0000313" key="2">
    <source>
        <dbReference type="Proteomes" id="UP000276133"/>
    </source>
</evidence>
<keyword evidence="2" id="KW-1185">Reference proteome</keyword>
<comment type="caution">
    <text evidence="1">The sequence shown here is derived from an EMBL/GenBank/DDBJ whole genome shotgun (WGS) entry which is preliminary data.</text>
</comment>
<reference evidence="1 2" key="1">
    <citation type="journal article" date="2018" name="Sci. Rep.">
        <title>Genomic signatures of local adaptation to the degree of environmental predictability in rotifers.</title>
        <authorList>
            <person name="Franch-Gras L."/>
            <person name="Hahn C."/>
            <person name="Garcia-Roger E.M."/>
            <person name="Carmona M.J."/>
            <person name="Serra M."/>
            <person name="Gomez A."/>
        </authorList>
    </citation>
    <scope>NUCLEOTIDE SEQUENCE [LARGE SCALE GENOMIC DNA]</scope>
    <source>
        <strain evidence="1">HYR1</strain>
    </source>
</reference>
<accession>A0A3M7QRW6</accession>
<dbReference type="AlphaFoldDB" id="A0A3M7QRW6"/>
<proteinExistence type="predicted"/>
<gene>
    <name evidence="1" type="ORF">BpHYR1_035940</name>
</gene>
<name>A0A3M7QRW6_BRAPC</name>
<protein>
    <submittedName>
        <fullName evidence="1">Uncharacterized protein</fullName>
    </submittedName>
</protein>
<evidence type="ECO:0000313" key="1">
    <source>
        <dbReference type="EMBL" id="RNA14013.1"/>
    </source>
</evidence>